<evidence type="ECO:0000313" key="1">
    <source>
        <dbReference type="EMBL" id="CAE0333559.1"/>
    </source>
</evidence>
<gene>
    <name evidence="1" type="ORF">SINC0208_LOCUS14197</name>
</gene>
<protein>
    <submittedName>
        <fullName evidence="1">Uncharacterized protein</fullName>
    </submittedName>
</protein>
<dbReference type="Gene3D" id="3.40.50.300">
    <property type="entry name" value="P-loop containing nucleotide triphosphate hydrolases"/>
    <property type="match status" value="1"/>
</dbReference>
<sequence>MQRVKILVLGPMKSGKSTISNILGDLQDGLSSIYRPTQGLRIVEFEKDPPASAKQFGKVHVELWDVSGDFKYEKGWAPIQQDVQGIMFVYDPTNPDSENDLKTFVEKFPKALRIKPVLCQAFINPHNPEGSKAIPGCMKNLESFVGSAEDSQGVGTTFEKYLARLIKQLIQKQESEESQYAT</sequence>
<name>A0A7S3N2G3_9SPIT</name>
<dbReference type="GO" id="GO:0005525">
    <property type="term" value="F:GTP binding"/>
    <property type="evidence" value="ECO:0007669"/>
    <property type="project" value="UniProtKB-KW"/>
</dbReference>
<dbReference type="GO" id="GO:0003924">
    <property type="term" value="F:GTPase activity"/>
    <property type="evidence" value="ECO:0007669"/>
    <property type="project" value="InterPro"/>
</dbReference>
<accession>A0A7S3N2G3</accession>
<dbReference type="Pfam" id="PF08477">
    <property type="entry name" value="Roc"/>
    <property type="match status" value="1"/>
</dbReference>
<reference evidence="1" key="1">
    <citation type="submission" date="2021-01" db="EMBL/GenBank/DDBJ databases">
        <authorList>
            <person name="Corre E."/>
            <person name="Pelletier E."/>
            <person name="Niang G."/>
            <person name="Scheremetjew M."/>
            <person name="Finn R."/>
            <person name="Kale V."/>
            <person name="Holt S."/>
            <person name="Cochrane G."/>
            <person name="Meng A."/>
            <person name="Brown T."/>
            <person name="Cohen L."/>
        </authorList>
    </citation>
    <scope>NUCLEOTIDE SEQUENCE</scope>
    <source>
        <strain evidence="1">S3</strain>
    </source>
</reference>
<proteinExistence type="predicted"/>
<organism evidence="1">
    <name type="scientific">Strombidium inclinatum</name>
    <dbReference type="NCBI Taxonomy" id="197538"/>
    <lineage>
        <taxon>Eukaryota</taxon>
        <taxon>Sar</taxon>
        <taxon>Alveolata</taxon>
        <taxon>Ciliophora</taxon>
        <taxon>Intramacronucleata</taxon>
        <taxon>Spirotrichea</taxon>
        <taxon>Oligotrichia</taxon>
        <taxon>Strombidiidae</taxon>
        <taxon>Strombidium</taxon>
    </lineage>
</organism>
<dbReference type="SUPFAM" id="SSF52540">
    <property type="entry name" value="P-loop containing nucleoside triphosphate hydrolases"/>
    <property type="match status" value="1"/>
</dbReference>
<dbReference type="CDD" id="cd00882">
    <property type="entry name" value="Ras_like_GTPase"/>
    <property type="match status" value="1"/>
</dbReference>
<dbReference type="EMBL" id="HBIH01035577">
    <property type="protein sequence ID" value="CAE0333559.1"/>
    <property type="molecule type" value="Transcribed_RNA"/>
</dbReference>
<dbReference type="InterPro" id="IPR027417">
    <property type="entry name" value="P-loop_NTPase"/>
</dbReference>
<dbReference type="AlphaFoldDB" id="A0A7S3N2G3"/>